<dbReference type="RefSeq" id="WP_310029815.1">
    <property type="nucleotide sequence ID" value="NZ_JAVDRL010000003.1"/>
</dbReference>
<sequence>MGEPLRTPDGRYIVVRGRLWRTVNPDRSEPSRQALVKALMAARRAVREALKTKDPIALAAARAGVQLAKEGLG</sequence>
<gene>
    <name evidence="1" type="ORF">J2800_001043</name>
</gene>
<accession>A0ABU1MVT6</accession>
<proteinExistence type="predicted"/>
<evidence type="ECO:0000313" key="1">
    <source>
        <dbReference type="EMBL" id="MDR6530307.1"/>
    </source>
</evidence>
<organism evidence="1 2">
    <name type="scientific">Caulobacter rhizosphaerae</name>
    <dbReference type="NCBI Taxonomy" id="2010972"/>
    <lineage>
        <taxon>Bacteria</taxon>
        <taxon>Pseudomonadati</taxon>
        <taxon>Pseudomonadota</taxon>
        <taxon>Alphaproteobacteria</taxon>
        <taxon>Caulobacterales</taxon>
        <taxon>Caulobacteraceae</taxon>
        <taxon>Caulobacter</taxon>
    </lineage>
</organism>
<keyword evidence="2" id="KW-1185">Reference proteome</keyword>
<reference evidence="1 2" key="1">
    <citation type="submission" date="2023-07" db="EMBL/GenBank/DDBJ databases">
        <title>Sorghum-associated microbial communities from plants grown in Nebraska, USA.</title>
        <authorList>
            <person name="Schachtman D."/>
        </authorList>
    </citation>
    <scope>NUCLEOTIDE SEQUENCE [LARGE SCALE GENOMIC DNA]</scope>
    <source>
        <strain evidence="1 2">DS2154</strain>
    </source>
</reference>
<protein>
    <submittedName>
        <fullName evidence="1">Uncharacterized protein</fullName>
    </submittedName>
</protein>
<dbReference type="Proteomes" id="UP001262754">
    <property type="component" value="Unassembled WGS sequence"/>
</dbReference>
<name>A0ABU1MVT6_9CAUL</name>
<dbReference type="EMBL" id="JAVDRL010000003">
    <property type="protein sequence ID" value="MDR6530307.1"/>
    <property type="molecule type" value="Genomic_DNA"/>
</dbReference>
<comment type="caution">
    <text evidence="1">The sequence shown here is derived from an EMBL/GenBank/DDBJ whole genome shotgun (WGS) entry which is preliminary data.</text>
</comment>
<evidence type="ECO:0000313" key="2">
    <source>
        <dbReference type="Proteomes" id="UP001262754"/>
    </source>
</evidence>